<protein>
    <submittedName>
        <fullName evidence="2">Uncharacterized protein</fullName>
    </submittedName>
</protein>
<proteinExistence type="predicted"/>
<dbReference type="AlphaFoldDB" id="A0A7G5H6S3"/>
<gene>
    <name evidence="2" type="ORF">H3H32_01630</name>
</gene>
<reference evidence="2 3" key="1">
    <citation type="submission" date="2020-07" db="EMBL/GenBank/DDBJ databases">
        <title>Spirosoma foliorum sp. nov., isolated from the leaves on the Nejang mountain Korea, Republic of.</title>
        <authorList>
            <person name="Ho H."/>
            <person name="Lee Y.-J."/>
            <person name="Nurcahyanto D.-A."/>
            <person name="Kim S.-G."/>
        </authorList>
    </citation>
    <scope>NUCLEOTIDE SEQUENCE [LARGE SCALE GENOMIC DNA]</scope>
    <source>
        <strain evidence="2 3">PL0136</strain>
    </source>
</reference>
<evidence type="ECO:0000313" key="3">
    <source>
        <dbReference type="Proteomes" id="UP000515369"/>
    </source>
</evidence>
<keyword evidence="3" id="KW-1185">Reference proteome</keyword>
<feature type="region of interest" description="Disordered" evidence="1">
    <location>
        <begin position="1"/>
        <end position="86"/>
    </location>
</feature>
<name>A0A7G5H6S3_9BACT</name>
<feature type="compositionally biased region" description="Acidic residues" evidence="1">
    <location>
        <begin position="68"/>
        <end position="86"/>
    </location>
</feature>
<dbReference type="KEGG" id="sfol:H3H32_01630"/>
<organism evidence="2 3">
    <name type="scientific">Spirosoma foliorum</name>
    <dbReference type="NCBI Taxonomy" id="2710596"/>
    <lineage>
        <taxon>Bacteria</taxon>
        <taxon>Pseudomonadati</taxon>
        <taxon>Bacteroidota</taxon>
        <taxon>Cytophagia</taxon>
        <taxon>Cytophagales</taxon>
        <taxon>Cytophagaceae</taxon>
        <taxon>Spirosoma</taxon>
    </lineage>
</organism>
<dbReference type="Proteomes" id="UP000515369">
    <property type="component" value="Chromosome"/>
</dbReference>
<dbReference type="EMBL" id="CP059732">
    <property type="protein sequence ID" value="QMW06815.1"/>
    <property type="molecule type" value="Genomic_DNA"/>
</dbReference>
<evidence type="ECO:0000313" key="2">
    <source>
        <dbReference type="EMBL" id="QMW06815.1"/>
    </source>
</evidence>
<sequence>MNTMNTNDYNPADDGNQGIIQPMAQSEEATAGIPQDQQLNPVHASGPEPEKAEVALDESDGDYGLNDDVLEEEAVENGDADETNDD</sequence>
<accession>A0A7G5H6S3</accession>
<evidence type="ECO:0000256" key="1">
    <source>
        <dbReference type="SAM" id="MobiDB-lite"/>
    </source>
</evidence>